<protein>
    <submittedName>
        <fullName evidence="2">Uncharacterized protein</fullName>
    </submittedName>
</protein>
<dbReference type="EMBL" id="LR796837">
    <property type="protein sequence ID" value="CAB4169133.1"/>
    <property type="molecule type" value="Genomic_DNA"/>
</dbReference>
<name>A0A6J7XB07_9CAUD</name>
<organism evidence="2">
    <name type="scientific">uncultured Caudovirales phage</name>
    <dbReference type="NCBI Taxonomy" id="2100421"/>
    <lineage>
        <taxon>Viruses</taxon>
        <taxon>Duplodnaviria</taxon>
        <taxon>Heunggongvirae</taxon>
        <taxon>Uroviricota</taxon>
        <taxon>Caudoviricetes</taxon>
        <taxon>Peduoviridae</taxon>
        <taxon>Maltschvirus</taxon>
        <taxon>Maltschvirus maltsch</taxon>
    </lineage>
</organism>
<gene>
    <name evidence="2" type="ORF">UFOVP1516_89</name>
    <name evidence="1" type="ORF">UFOVP887_47</name>
</gene>
<sequence>MAFVITKPIEEQKKEFTDKINSDSYDRITTLYPIYLQLNIEREPNATAITTMHTFIDAVRGYANVAKTEIVSSTNIADIRTAYNTFKNSIESLI</sequence>
<accession>A0A6J7XB07</accession>
<reference evidence="2" key="1">
    <citation type="submission" date="2020-05" db="EMBL/GenBank/DDBJ databases">
        <authorList>
            <person name="Chiriac C."/>
            <person name="Salcher M."/>
            <person name="Ghai R."/>
            <person name="Kavagutti S V."/>
        </authorList>
    </citation>
    <scope>NUCLEOTIDE SEQUENCE</scope>
</reference>
<evidence type="ECO:0000313" key="1">
    <source>
        <dbReference type="EMBL" id="CAB4169133.1"/>
    </source>
</evidence>
<evidence type="ECO:0000313" key="2">
    <source>
        <dbReference type="EMBL" id="CAB5226967.1"/>
    </source>
</evidence>
<proteinExistence type="predicted"/>
<dbReference type="EMBL" id="LR798364">
    <property type="protein sequence ID" value="CAB5226967.1"/>
    <property type="molecule type" value="Genomic_DNA"/>
</dbReference>